<dbReference type="STRING" id="197479.BFW38_02345"/>
<accession>A0A1E2V6S9</accession>
<dbReference type="InterPro" id="IPR038180">
    <property type="entry name" value="FlgT_N_sf"/>
</dbReference>
<dbReference type="Pfam" id="PF16538">
    <property type="entry name" value="FlgT_C"/>
    <property type="match status" value="1"/>
</dbReference>
<dbReference type="Gene3D" id="3.30.1660.40">
    <property type="entry name" value="FlgT, N-terminal domain"/>
    <property type="match status" value="1"/>
</dbReference>
<evidence type="ECO:0000259" key="2">
    <source>
        <dbReference type="Pfam" id="PF16538"/>
    </source>
</evidence>
<reference evidence="5 6" key="1">
    <citation type="submission" date="2016-08" db="EMBL/GenBank/DDBJ databases">
        <authorList>
            <person name="Seilhamer J.J."/>
        </authorList>
    </citation>
    <scope>NUCLEOTIDE SEQUENCE [LARGE SCALE GENOMIC DNA]</scope>
    <source>
        <strain evidence="5 6">PH27A</strain>
    </source>
</reference>
<protein>
    <recommendedName>
        <fullName evidence="7">Flagellar assembly protein T N-terminal domain-containing protein</fullName>
    </recommendedName>
</protein>
<evidence type="ECO:0000313" key="6">
    <source>
        <dbReference type="Proteomes" id="UP000094291"/>
    </source>
</evidence>
<evidence type="ECO:0008006" key="7">
    <source>
        <dbReference type="Google" id="ProtNLM"/>
    </source>
</evidence>
<dbReference type="Pfam" id="PF16548">
    <property type="entry name" value="FlgT_N"/>
    <property type="match status" value="1"/>
</dbReference>
<dbReference type="Gene3D" id="3.40.50.10610">
    <property type="entry name" value="ABC-type transport auxiliary lipoprotein component"/>
    <property type="match status" value="1"/>
</dbReference>
<name>A0A1E2V6S9_9GAMM</name>
<sequence>MLLSLALFSLLMTPYKAQADWVEVSGSAQVRHQDMISARRAAIRDALRQASLQGGAVVNSHQQMTDGAISRDNVSVSTMGYVDEMTVLSEEVRDGIMYVTVRANLTAQEQTCQGGGYANGYRRSLAVTNFYLQTPEEAKMGDLFDVSEKLPQELLRRLQGQHHLRMLDASQYQMYNSPDTIPTSISDRGTLTNAVEVSNRLGAQYVLSGVIREMGMEHPELAGERPFFDGLVERVRYKDERFARRFEVDLYVHDGFSGTLVATHHFETGGNWNINRLQKVGFASPAFWNTDYGQHIDALIEQMVSGLEDEIGCQPFMARITRTNGKKLYIDTGADAGLKPGDTLNVYRLSTFYDNTQREFVEMQNVDMVMTVDRVQPRFSRGTIAALPIVENIQQGDIVVAW</sequence>
<gene>
    <name evidence="5" type="ORF">BFW38_02345</name>
</gene>
<organism evidence="5 6">
    <name type="scientific">Terasakiispira papahanaumokuakeensis</name>
    <dbReference type="NCBI Taxonomy" id="197479"/>
    <lineage>
        <taxon>Bacteria</taxon>
        <taxon>Pseudomonadati</taxon>
        <taxon>Pseudomonadota</taxon>
        <taxon>Gammaproteobacteria</taxon>
        <taxon>Oceanospirillales</taxon>
        <taxon>Terasakiispira</taxon>
    </lineage>
</organism>
<evidence type="ECO:0000313" key="5">
    <source>
        <dbReference type="EMBL" id="ODC02556.1"/>
    </source>
</evidence>
<feature type="domain" description="Flagellar assembly protein T middle" evidence="3">
    <location>
        <begin position="118"/>
        <end position="281"/>
    </location>
</feature>
<dbReference type="Proteomes" id="UP000094291">
    <property type="component" value="Unassembled WGS sequence"/>
</dbReference>
<feature type="domain" description="Flagellar assembly protein T C-terminal" evidence="2">
    <location>
        <begin position="325"/>
        <end position="400"/>
    </location>
</feature>
<comment type="caution">
    <text evidence="5">The sequence shown here is derived from an EMBL/GenBank/DDBJ whole genome shotgun (WGS) entry which is preliminary data.</text>
</comment>
<keyword evidence="6" id="KW-1185">Reference proteome</keyword>
<feature type="signal peptide" evidence="1">
    <location>
        <begin position="1"/>
        <end position="19"/>
    </location>
</feature>
<dbReference type="InterPro" id="IPR038165">
    <property type="entry name" value="FlgT_C_sf"/>
</dbReference>
<proteinExistence type="predicted"/>
<dbReference type="EMBL" id="MDTQ01000001">
    <property type="protein sequence ID" value="ODC02556.1"/>
    <property type="molecule type" value="Genomic_DNA"/>
</dbReference>
<keyword evidence="1" id="KW-0732">Signal</keyword>
<evidence type="ECO:0000256" key="1">
    <source>
        <dbReference type="SAM" id="SignalP"/>
    </source>
</evidence>
<evidence type="ECO:0000259" key="3">
    <source>
        <dbReference type="Pfam" id="PF16539"/>
    </source>
</evidence>
<evidence type="ECO:0000259" key="4">
    <source>
        <dbReference type="Pfam" id="PF16548"/>
    </source>
</evidence>
<dbReference type="Gene3D" id="2.40.10.410">
    <property type="entry name" value="FlgT, C-terminal domain"/>
    <property type="match status" value="1"/>
</dbReference>
<feature type="chain" id="PRO_5009119605" description="Flagellar assembly protein T N-terminal domain-containing protein" evidence="1">
    <location>
        <begin position="20"/>
        <end position="402"/>
    </location>
</feature>
<feature type="domain" description="Flagellar assembly protein T N-terminal" evidence="4">
    <location>
        <begin position="20"/>
        <end position="106"/>
    </location>
</feature>
<dbReference type="InterPro" id="IPR032386">
    <property type="entry name" value="FlgT_M"/>
</dbReference>
<dbReference type="Pfam" id="PF16539">
    <property type="entry name" value="FlgT_M"/>
    <property type="match status" value="1"/>
</dbReference>
<dbReference type="AlphaFoldDB" id="A0A1E2V6S9"/>
<dbReference type="InterPro" id="IPR032388">
    <property type="entry name" value="FlgT_C"/>
</dbReference>
<dbReference type="InterPro" id="IPR032370">
    <property type="entry name" value="FlgT_N"/>
</dbReference>